<protein>
    <submittedName>
        <fullName evidence="2">Uncharacterized protein</fullName>
    </submittedName>
</protein>
<sequence length="35" mass="3923">MGLSPSVERSLGGIKREGQVKLPKKHPDFSGWRML</sequence>
<reference evidence="2" key="1">
    <citation type="journal article" date="2015" name="Nature">
        <title>Complex archaea that bridge the gap between prokaryotes and eukaryotes.</title>
        <authorList>
            <person name="Spang A."/>
            <person name="Saw J.H."/>
            <person name="Jorgensen S.L."/>
            <person name="Zaremba-Niedzwiedzka K."/>
            <person name="Martijn J."/>
            <person name="Lind A.E."/>
            <person name="van Eijk R."/>
            <person name="Schleper C."/>
            <person name="Guy L."/>
            <person name="Ettema T.J."/>
        </authorList>
    </citation>
    <scope>NUCLEOTIDE SEQUENCE</scope>
</reference>
<dbReference type="EMBL" id="LAZR01002050">
    <property type="protein sequence ID" value="KKN35272.1"/>
    <property type="molecule type" value="Genomic_DNA"/>
</dbReference>
<gene>
    <name evidence="2" type="ORF">LCGC14_0785420</name>
</gene>
<evidence type="ECO:0000256" key="1">
    <source>
        <dbReference type="SAM" id="MobiDB-lite"/>
    </source>
</evidence>
<accession>A0A0F9QE24</accession>
<proteinExistence type="predicted"/>
<comment type="caution">
    <text evidence="2">The sequence shown here is derived from an EMBL/GenBank/DDBJ whole genome shotgun (WGS) entry which is preliminary data.</text>
</comment>
<feature type="region of interest" description="Disordered" evidence="1">
    <location>
        <begin position="1"/>
        <end position="35"/>
    </location>
</feature>
<name>A0A0F9QE24_9ZZZZ</name>
<dbReference type="AlphaFoldDB" id="A0A0F9QE24"/>
<evidence type="ECO:0000313" key="2">
    <source>
        <dbReference type="EMBL" id="KKN35272.1"/>
    </source>
</evidence>
<organism evidence="2">
    <name type="scientific">marine sediment metagenome</name>
    <dbReference type="NCBI Taxonomy" id="412755"/>
    <lineage>
        <taxon>unclassified sequences</taxon>
        <taxon>metagenomes</taxon>
        <taxon>ecological metagenomes</taxon>
    </lineage>
</organism>